<proteinExistence type="predicted"/>
<gene>
    <name evidence="2" type="ORF">DDW05_00470</name>
</gene>
<evidence type="ECO:0000256" key="1">
    <source>
        <dbReference type="SAM" id="Phobius"/>
    </source>
</evidence>
<dbReference type="InterPro" id="IPR007981">
    <property type="entry name" value="Peptidase_A5"/>
</dbReference>
<sequence>MNKLKLFALLILMFNFFNIHSQNYSSTLFNIPINPININQLNLYNLGQGSYGDFYILYPGYYFSYPINSSNQYLNIYFNSTIPLSFYIMNQQNYQNFQNGSNFTSIYQTYTNYINQSIFLSSGNYYIIIYNNNTQNAYYYFTYSLTNQPINNIYFPIGISDYGIYINNGNIYGYNITTNEVIGDIYLNSFSSYVDPSCSNNFIGEDSGSIQLNAVLELSNGQYYWLQNVLLINNTGGYYEFVDNIWNFTSLNSYLSNNSIEGNGIVSNYDNKYFYVYETNYSNLQYPLNVFLIINVTQNNSYPEIQFGYSFDGQNIYWYDNVTLLIPSSGNIVISPSITGSNNIEDLELVIGGPGYGTCIDINNISGYLGLYYLYNNQYLTPDPSIFNFGYNTAEYSSNINENIISQGFVSLSEGTFYPEYFGSINPLNYNISVYYSYNNSYINYQYPFGTVFNINIPIYIYQNNTLYLLNNLTINGVNYNINYSQQYVNISLLVNNNYNISANYTEYYLVTINDSIGINFMISGNYLNEAYYNNTYYLYANNLLNIYLNQTYNFGSYQYYCPNNITLNINNPEIVNLSNYCYLQYQLNISFPFNYTINNNTYFGNNSFYINANNNVTILINSINYINNQERLYCNQNNITINITSPTSIDLSNYCIYQYLVNINTPFLVNISINNSINNYGNVSIFLNNGTIINVLPSKYIYPGFFYNTIYYENGYNYIVNQPLNIVIQFNETVQYNYLNIGLLVGGIIGVVIFILY</sequence>
<protein>
    <recommendedName>
        <fullName evidence="4">Thermopsin</fullName>
    </recommendedName>
</protein>
<dbReference type="Proteomes" id="UP000245908">
    <property type="component" value="Unassembled WGS sequence"/>
</dbReference>
<dbReference type="AlphaFoldDB" id="A0A2T9WUT0"/>
<keyword evidence="1" id="KW-0472">Membrane</keyword>
<dbReference type="EMBL" id="QEFH01000003">
    <property type="protein sequence ID" value="PVU71566.1"/>
    <property type="molecule type" value="Genomic_DNA"/>
</dbReference>
<name>A0A2T9WUT0_NANST</name>
<feature type="transmembrane region" description="Helical" evidence="1">
    <location>
        <begin position="739"/>
        <end position="757"/>
    </location>
</feature>
<evidence type="ECO:0000313" key="2">
    <source>
        <dbReference type="EMBL" id="PVU71566.1"/>
    </source>
</evidence>
<accession>A0A2T9WUT0</accession>
<evidence type="ECO:0000313" key="3">
    <source>
        <dbReference type="Proteomes" id="UP000245908"/>
    </source>
</evidence>
<dbReference type="Pfam" id="PF05317">
    <property type="entry name" value="Thermopsin"/>
    <property type="match status" value="1"/>
</dbReference>
<organism evidence="2 3">
    <name type="scientific">Nanobsidianus stetteri</name>
    <dbReference type="NCBI Taxonomy" id="1294122"/>
    <lineage>
        <taxon>Archaea</taxon>
        <taxon>Nanobdellota</taxon>
        <taxon>Candidatus Nanoarchaeia</taxon>
        <taxon>Nanoarchaeales</taxon>
        <taxon>Nanopusillaceae</taxon>
        <taxon>Candidatus Nanobsidianus</taxon>
    </lineage>
</organism>
<reference evidence="2 3" key="1">
    <citation type="journal article" date="2015" name="Appl. Environ. Microbiol.">
        <title>Nanoarchaeota, Their Sulfolobales Host, and Nanoarchaeota Virus Distribution across Yellowstone National Park Hot Springs.</title>
        <authorList>
            <person name="Munson-McGee J.H."/>
            <person name="Field E.K."/>
            <person name="Bateson M."/>
            <person name="Rooney C."/>
            <person name="Stepanauskas R."/>
            <person name="Young M.J."/>
        </authorList>
    </citation>
    <scope>NUCLEOTIDE SEQUENCE [LARGE SCALE GENOMIC DNA]</scope>
    <source>
        <strain evidence="2">SCGC AB-777_O03</strain>
    </source>
</reference>
<keyword evidence="1" id="KW-0812">Transmembrane</keyword>
<comment type="caution">
    <text evidence="2">The sequence shown here is derived from an EMBL/GenBank/DDBJ whole genome shotgun (WGS) entry which is preliminary data.</text>
</comment>
<evidence type="ECO:0008006" key="4">
    <source>
        <dbReference type="Google" id="ProtNLM"/>
    </source>
</evidence>
<keyword evidence="1" id="KW-1133">Transmembrane helix</keyword>